<gene>
    <name evidence="2" type="ORF">DEO72_LG5g2179</name>
</gene>
<keyword evidence="3" id="KW-1185">Reference proteome</keyword>
<reference evidence="2 3" key="1">
    <citation type="submission" date="2019-04" db="EMBL/GenBank/DDBJ databases">
        <title>An improved genome assembly and genetic linkage map for asparagus bean, Vigna unguiculata ssp. sesquipedialis.</title>
        <authorList>
            <person name="Xia Q."/>
            <person name="Zhang R."/>
            <person name="Dong Y."/>
        </authorList>
    </citation>
    <scope>NUCLEOTIDE SEQUENCE [LARGE SCALE GENOMIC DNA]</scope>
    <source>
        <tissue evidence="2">Leaf</tissue>
    </source>
</reference>
<evidence type="ECO:0000313" key="2">
    <source>
        <dbReference type="EMBL" id="QCD94100.1"/>
    </source>
</evidence>
<accession>A0A4D6LZT7</accession>
<proteinExistence type="predicted"/>
<dbReference type="AlphaFoldDB" id="A0A4D6LZT7"/>
<sequence length="311" mass="33541">MCDCVYEKWSLVSYAFVYFDAFVGVIVGDVEGDVSKGVQSENEEHGGEVDEGVQVQNEDDGGEVHEAVQNEIEEHGGELDGGVQVENEVDGCEVHGGVEVENVDDGGQVHEVVQSQNEEHRGEVDGGVEVENAHEGDVDKDDVSSCSESTGDSFIEYDLLDVSIHNYEDEDDSWDSDGHSSVDFGGVSGHNTHAADRDLSDTDWPSESLNNVEYNDYSRDDRDSYGHFGIFSMPKTAAATEGPETQAPIHTPTEATTDTPIQPPTEAPLGSHASSGPQQPIQQPSTTTNPTTQIVVSYVQHTQQVEPGATQ</sequence>
<dbReference type="Proteomes" id="UP000501690">
    <property type="component" value="Linkage Group LG5"/>
</dbReference>
<feature type="compositionally biased region" description="Polar residues" evidence="1">
    <location>
        <begin position="203"/>
        <end position="213"/>
    </location>
</feature>
<feature type="compositionally biased region" description="Low complexity" evidence="1">
    <location>
        <begin position="277"/>
        <end position="293"/>
    </location>
</feature>
<organism evidence="2 3">
    <name type="scientific">Vigna unguiculata</name>
    <name type="common">Cowpea</name>
    <dbReference type="NCBI Taxonomy" id="3917"/>
    <lineage>
        <taxon>Eukaryota</taxon>
        <taxon>Viridiplantae</taxon>
        <taxon>Streptophyta</taxon>
        <taxon>Embryophyta</taxon>
        <taxon>Tracheophyta</taxon>
        <taxon>Spermatophyta</taxon>
        <taxon>Magnoliopsida</taxon>
        <taxon>eudicotyledons</taxon>
        <taxon>Gunneridae</taxon>
        <taxon>Pentapetalae</taxon>
        <taxon>rosids</taxon>
        <taxon>fabids</taxon>
        <taxon>Fabales</taxon>
        <taxon>Fabaceae</taxon>
        <taxon>Papilionoideae</taxon>
        <taxon>50 kb inversion clade</taxon>
        <taxon>NPAAA clade</taxon>
        <taxon>indigoferoid/millettioid clade</taxon>
        <taxon>Phaseoleae</taxon>
        <taxon>Vigna</taxon>
    </lineage>
</organism>
<name>A0A4D6LZT7_VIGUN</name>
<feature type="region of interest" description="Disordered" evidence="1">
    <location>
        <begin position="169"/>
        <end position="219"/>
    </location>
</feature>
<dbReference type="EMBL" id="CP039349">
    <property type="protein sequence ID" value="QCD94100.1"/>
    <property type="molecule type" value="Genomic_DNA"/>
</dbReference>
<evidence type="ECO:0000256" key="1">
    <source>
        <dbReference type="SAM" id="MobiDB-lite"/>
    </source>
</evidence>
<protein>
    <submittedName>
        <fullName evidence="2">Uncharacterized protein</fullName>
    </submittedName>
</protein>
<feature type="region of interest" description="Disordered" evidence="1">
    <location>
        <begin position="238"/>
        <end position="294"/>
    </location>
</feature>
<evidence type="ECO:0000313" key="3">
    <source>
        <dbReference type="Proteomes" id="UP000501690"/>
    </source>
</evidence>